<keyword evidence="4" id="KW-1185">Reference proteome</keyword>
<evidence type="ECO:0000313" key="4">
    <source>
        <dbReference type="Proteomes" id="UP000799536"/>
    </source>
</evidence>
<feature type="region of interest" description="Disordered" evidence="1">
    <location>
        <begin position="190"/>
        <end position="212"/>
    </location>
</feature>
<feature type="compositionally biased region" description="Basic and acidic residues" evidence="1">
    <location>
        <begin position="361"/>
        <end position="378"/>
    </location>
</feature>
<feature type="compositionally biased region" description="Basic residues" evidence="1">
    <location>
        <begin position="404"/>
        <end position="414"/>
    </location>
</feature>
<proteinExistence type="predicted"/>
<feature type="region of interest" description="Disordered" evidence="1">
    <location>
        <begin position="159"/>
        <end position="178"/>
    </location>
</feature>
<keyword evidence="2" id="KW-0732">Signal</keyword>
<evidence type="ECO:0000256" key="1">
    <source>
        <dbReference type="SAM" id="MobiDB-lite"/>
    </source>
</evidence>
<dbReference type="OrthoDB" id="3783900at2759"/>
<feature type="compositionally biased region" description="Polar residues" evidence="1">
    <location>
        <begin position="159"/>
        <end position="168"/>
    </location>
</feature>
<evidence type="ECO:0000313" key="3">
    <source>
        <dbReference type="EMBL" id="KAF2202736.1"/>
    </source>
</evidence>
<feature type="region of interest" description="Disordered" evidence="1">
    <location>
        <begin position="361"/>
        <end position="414"/>
    </location>
</feature>
<evidence type="ECO:0000256" key="2">
    <source>
        <dbReference type="SAM" id="SignalP"/>
    </source>
</evidence>
<sequence>MKPTSFFTLLMGLSPVVAAPWLSPDGERTAPTELEKQQAERNLALSKQFTPNFSTSYLSFTQDVLAATRPTPTTISRTITTTTTAFAAAYTTFVQKLKHSDDSTLNHNFKPDTSGITPWNDSGRSQMMDEVGWTVCPRELLRCTWCPNDPRCKGLAASSKVSHGSHSPHSAALHKPTPVPSRAKRLMPLFVAPPTQPGPKEQTAASGRKSNSVEWKGHHLDTTEVSELKMFFRIYRTPEDALKWFSMAHPEFHPPGGDSWLDYALERMRQYQASQGEKESQYFLGEESEKKQMMNIGGSNKRDSTVFPTRRQYGPKDIKPYFEKYSNDKDAVIHFIHDHLELPWAESETPWLEALEEMKKEQKKIDEVNNNKTGKDLSNKGGEATNLTPRSFEEMQAEKNVRSGSRRPRENRRR</sequence>
<reference evidence="3" key="1">
    <citation type="journal article" date="2020" name="Stud. Mycol.">
        <title>101 Dothideomycetes genomes: a test case for predicting lifestyles and emergence of pathogens.</title>
        <authorList>
            <person name="Haridas S."/>
            <person name="Albert R."/>
            <person name="Binder M."/>
            <person name="Bloem J."/>
            <person name="Labutti K."/>
            <person name="Salamov A."/>
            <person name="Andreopoulos B."/>
            <person name="Baker S."/>
            <person name="Barry K."/>
            <person name="Bills G."/>
            <person name="Bluhm B."/>
            <person name="Cannon C."/>
            <person name="Castanera R."/>
            <person name="Culley D."/>
            <person name="Daum C."/>
            <person name="Ezra D."/>
            <person name="Gonzalez J."/>
            <person name="Henrissat B."/>
            <person name="Kuo A."/>
            <person name="Liang C."/>
            <person name="Lipzen A."/>
            <person name="Lutzoni F."/>
            <person name="Magnuson J."/>
            <person name="Mondo S."/>
            <person name="Nolan M."/>
            <person name="Ohm R."/>
            <person name="Pangilinan J."/>
            <person name="Park H.-J."/>
            <person name="Ramirez L."/>
            <person name="Alfaro M."/>
            <person name="Sun H."/>
            <person name="Tritt A."/>
            <person name="Yoshinaga Y."/>
            <person name="Zwiers L.-H."/>
            <person name="Turgeon B."/>
            <person name="Goodwin S."/>
            <person name="Spatafora J."/>
            <person name="Crous P."/>
            <person name="Grigoriev I."/>
        </authorList>
    </citation>
    <scope>NUCLEOTIDE SEQUENCE</scope>
    <source>
        <strain evidence="3">ATCC 74209</strain>
    </source>
</reference>
<organism evidence="3 4">
    <name type="scientific">Delitschia confertaspora ATCC 74209</name>
    <dbReference type="NCBI Taxonomy" id="1513339"/>
    <lineage>
        <taxon>Eukaryota</taxon>
        <taxon>Fungi</taxon>
        <taxon>Dikarya</taxon>
        <taxon>Ascomycota</taxon>
        <taxon>Pezizomycotina</taxon>
        <taxon>Dothideomycetes</taxon>
        <taxon>Pleosporomycetidae</taxon>
        <taxon>Pleosporales</taxon>
        <taxon>Delitschiaceae</taxon>
        <taxon>Delitschia</taxon>
    </lineage>
</organism>
<dbReference type="EMBL" id="ML993926">
    <property type="protein sequence ID" value="KAF2202736.1"/>
    <property type="molecule type" value="Genomic_DNA"/>
</dbReference>
<dbReference type="AlphaFoldDB" id="A0A9P4JQW3"/>
<accession>A0A9P4JQW3</accession>
<protein>
    <submittedName>
        <fullName evidence="3">Uncharacterized protein</fullName>
    </submittedName>
</protein>
<feature type="signal peptide" evidence="2">
    <location>
        <begin position="1"/>
        <end position="18"/>
    </location>
</feature>
<feature type="chain" id="PRO_5040144010" evidence="2">
    <location>
        <begin position="19"/>
        <end position="414"/>
    </location>
</feature>
<name>A0A9P4JQW3_9PLEO</name>
<gene>
    <name evidence="3" type="ORF">GQ43DRAFT_439473</name>
</gene>
<feature type="compositionally biased region" description="Polar residues" evidence="1">
    <location>
        <begin position="203"/>
        <end position="212"/>
    </location>
</feature>
<feature type="compositionally biased region" description="Basic and acidic residues" evidence="1">
    <location>
        <begin position="391"/>
        <end position="401"/>
    </location>
</feature>
<dbReference type="Proteomes" id="UP000799536">
    <property type="component" value="Unassembled WGS sequence"/>
</dbReference>
<comment type="caution">
    <text evidence="3">The sequence shown here is derived from an EMBL/GenBank/DDBJ whole genome shotgun (WGS) entry which is preliminary data.</text>
</comment>